<evidence type="ECO:0000313" key="13">
    <source>
        <dbReference type="EMBL" id="RAR58220.1"/>
    </source>
</evidence>
<dbReference type="NCBIfam" id="TIGR02532">
    <property type="entry name" value="IV_pilin_GFxxxE"/>
    <property type="match status" value="1"/>
</dbReference>
<dbReference type="EMBL" id="QLSX01000012">
    <property type="protein sequence ID" value="RAR58220.1"/>
    <property type="molecule type" value="Genomic_DNA"/>
</dbReference>
<evidence type="ECO:0000256" key="3">
    <source>
        <dbReference type="ARBA" id="ARBA00022475"/>
    </source>
</evidence>
<reference evidence="13 14" key="1">
    <citation type="submission" date="2018-06" db="EMBL/GenBank/DDBJ databases">
        <title>Comparative analysis of microorganisms from saline springs in Andes Mountain Range, Colombia.</title>
        <authorList>
            <person name="Rubin E."/>
        </authorList>
    </citation>
    <scope>NUCLEOTIDE SEQUENCE [LARGE SCALE GENOMIC DNA]</scope>
    <source>
        <strain evidence="13 14">USBA-857</strain>
    </source>
</reference>
<comment type="subcellular location">
    <subcellularLocation>
        <location evidence="1">Cell inner membrane</location>
        <topology evidence="1">Single-pass membrane protein</topology>
    </subcellularLocation>
</comment>
<dbReference type="InterPro" id="IPR045584">
    <property type="entry name" value="Pilin-like"/>
</dbReference>
<keyword evidence="3" id="KW-1003">Cell membrane</keyword>
<keyword evidence="4" id="KW-0488">Methylation</keyword>
<dbReference type="InterPro" id="IPR012902">
    <property type="entry name" value="N_methyl_site"/>
</dbReference>
<comment type="similarity">
    <text evidence="9">Belongs to the GSP H family.</text>
</comment>
<evidence type="ECO:0000256" key="1">
    <source>
        <dbReference type="ARBA" id="ARBA00004377"/>
    </source>
</evidence>
<evidence type="ECO:0000256" key="5">
    <source>
        <dbReference type="ARBA" id="ARBA00022519"/>
    </source>
</evidence>
<evidence type="ECO:0000313" key="14">
    <source>
        <dbReference type="Proteomes" id="UP000249700"/>
    </source>
</evidence>
<dbReference type="GO" id="GO:0015628">
    <property type="term" value="P:protein secretion by the type II secretion system"/>
    <property type="evidence" value="ECO:0007669"/>
    <property type="project" value="InterPro"/>
</dbReference>
<keyword evidence="5" id="KW-0997">Cell inner membrane</keyword>
<sequence>MKVSKGFTLIELLVTMAVAIIFATVAVPNFVDMINRQRFATEFNSVLIGLNLARSEAIKRRENVSYVVTEPGDTSDGTGWQWEVTFVNEDGDVVLLRQASGSGQIDLNVADDSTITFNSLGRRVACTLNPCRIALEGDGKPRYYGLEISTYGRIARLDTSPE</sequence>
<dbReference type="GO" id="GO:0015627">
    <property type="term" value="C:type II protein secretion system complex"/>
    <property type="evidence" value="ECO:0007669"/>
    <property type="project" value="InterPro"/>
</dbReference>
<keyword evidence="6 11" id="KW-0812">Transmembrane</keyword>
<keyword evidence="8 11" id="KW-0472">Membrane</keyword>
<feature type="domain" description="General secretion pathway GspH" evidence="12">
    <location>
        <begin position="45"/>
        <end position="150"/>
    </location>
</feature>
<evidence type="ECO:0000256" key="8">
    <source>
        <dbReference type="ARBA" id="ARBA00023136"/>
    </source>
</evidence>
<evidence type="ECO:0000259" key="12">
    <source>
        <dbReference type="Pfam" id="PF12019"/>
    </source>
</evidence>
<protein>
    <recommendedName>
        <fullName evidence="2">Type II secretion system protein H</fullName>
    </recommendedName>
    <alternativeName>
        <fullName evidence="10">General secretion pathway protein H</fullName>
    </alternativeName>
</protein>
<dbReference type="SUPFAM" id="SSF54523">
    <property type="entry name" value="Pili subunits"/>
    <property type="match status" value="1"/>
</dbReference>
<evidence type="ECO:0000256" key="11">
    <source>
        <dbReference type="SAM" id="Phobius"/>
    </source>
</evidence>
<dbReference type="GO" id="GO:0005886">
    <property type="term" value="C:plasma membrane"/>
    <property type="evidence" value="ECO:0007669"/>
    <property type="project" value="UniProtKB-SubCell"/>
</dbReference>
<evidence type="ECO:0000256" key="9">
    <source>
        <dbReference type="ARBA" id="ARBA00025772"/>
    </source>
</evidence>
<dbReference type="AlphaFoldDB" id="A0A328XLF8"/>
<dbReference type="Proteomes" id="UP000249700">
    <property type="component" value="Unassembled WGS sequence"/>
</dbReference>
<dbReference type="InterPro" id="IPR022346">
    <property type="entry name" value="T2SS_GspH"/>
</dbReference>
<dbReference type="Pfam" id="PF07963">
    <property type="entry name" value="N_methyl"/>
    <property type="match status" value="1"/>
</dbReference>
<name>A0A328XLF8_9GAMM</name>
<keyword evidence="7 11" id="KW-1133">Transmembrane helix</keyword>
<dbReference type="PROSITE" id="PS00409">
    <property type="entry name" value="PROKAR_NTER_METHYL"/>
    <property type="match status" value="1"/>
</dbReference>
<evidence type="ECO:0000256" key="10">
    <source>
        <dbReference type="ARBA" id="ARBA00030775"/>
    </source>
</evidence>
<proteinExistence type="inferred from homology"/>
<gene>
    <name evidence="13" type="ORF">BCL93_112109</name>
</gene>
<evidence type="ECO:0000256" key="7">
    <source>
        <dbReference type="ARBA" id="ARBA00022989"/>
    </source>
</evidence>
<evidence type="ECO:0000256" key="4">
    <source>
        <dbReference type="ARBA" id="ARBA00022481"/>
    </source>
</evidence>
<accession>A0A328XLF8</accession>
<organism evidence="13 14">
    <name type="scientific">Onishia taeanensis</name>
    <dbReference type="NCBI Taxonomy" id="284577"/>
    <lineage>
        <taxon>Bacteria</taxon>
        <taxon>Pseudomonadati</taxon>
        <taxon>Pseudomonadota</taxon>
        <taxon>Gammaproteobacteria</taxon>
        <taxon>Oceanospirillales</taxon>
        <taxon>Halomonadaceae</taxon>
        <taxon>Onishia</taxon>
    </lineage>
</organism>
<evidence type="ECO:0000256" key="2">
    <source>
        <dbReference type="ARBA" id="ARBA00021549"/>
    </source>
</evidence>
<dbReference type="Pfam" id="PF12019">
    <property type="entry name" value="GspH"/>
    <property type="match status" value="1"/>
</dbReference>
<comment type="caution">
    <text evidence="13">The sequence shown here is derived from an EMBL/GenBank/DDBJ whole genome shotgun (WGS) entry which is preliminary data.</text>
</comment>
<dbReference type="Gene3D" id="3.55.40.10">
    <property type="entry name" value="minor pseudopilin epsh domain"/>
    <property type="match status" value="1"/>
</dbReference>
<evidence type="ECO:0000256" key="6">
    <source>
        <dbReference type="ARBA" id="ARBA00022692"/>
    </source>
</evidence>
<feature type="transmembrane region" description="Helical" evidence="11">
    <location>
        <begin position="12"/>
        <end position="31"/>
    </location>
</feature>